<feature type="region of interest" description="Disordered" evidence="1">
    <location>
        <begin position="137"/>
        <end position="175"/>
    </location>
</feature>
<dbReference type="Proteomes" id="UP000033750">
    <property type="component" value="Unassembled WGS sequence"/>
</dbReference>
<dbReference type="AlphaFoldDB" id="A0A0F5H2A7"/>
<dbReference type="EMBL" id="JZXN01000014">
    <property type="protein sequence ID" value="KKB26972.1"/>
    <property type="molecule type" value="Genomic_DNA"/>
</dbReference>
<dbReference type="Pfam" id="PF04200">
    <property type="entry name" value="Lipoprotein_17"/>
    <property type="match status" value="1"/>
</dbReference>
<feature type="chain" id="PRO_5002486862" description="Lipoprotein-associated type-17 domain-containing protein" evidence="2">
    <location>
        <begin position="23"/>
        <end position="230"/>
    </location>
</feature>
<evidence type="ECO:0000313" key="4">
    <source>
        <dbReference type="EMBL" id="KKB26972.1"/>
    </source>
</evidence>
<gene>
    <name evidence="4" type="ORF">MMELEA_04260</name>
</gene>
<proteinExistence type="predicted"/>
<sequence length="230" mass="25694">MKKKVKNVVFLSSLVAPIVAFISGSCTSSSDSESVKESFNSEEVFNKLEVFIQYSGSHDILASHIDKKNIFANIKGKNEYGVQVTNINILSADDSKGSLSVSYTLAFTHENIKYVSDKKISIISGFKIDQNNSSETVETVDSTGTNNEVNSENETTSESNSYLNEENNNEEKKKQQLILDEKNRLNKLLQSLKLNYVNSENLLPSEFDVKNIEWINSSSDAKISEINKLE</sequence>
<keyword evidence="5" id="KW-1185">Reference proteome</keyword>
<feature type="compositionally biased region" description="Low complexity" evidence="1">
    <location>
        <begin position="142"/>
        <end position="166"/>
    </location>
</feature>
<evidence type="ECO:0000313" key="5">
    <source>
        <dbReference type="Proteomes" id="UP000033750"/>
    </source>
</evidence>
<dbReference type="PATRIC" id="fig|1264554.4.peg.379"/>
<evidence type="ECO:0000256" key="1">
    <source>
        <dbReference type="SAM" id="MobiDB-lite"/>
    </source>
</evidence>
<dbReference type="PROSITE" id="PS51257">
    <property type="entry name" value="PROKAR_LIPOPROTEIN"/>
    <property type="match status" value="1"/>
</dbReference>
<feature type="domain" description="Lipoprotein-associated type-17" evidence="3">
    <location>
        <begin position="53"/>
        <end position="127"/>
    </location>
</feature>
<organism evidence="4 5">
    <name type="scientific">Mycoplasmopsis meleagridis ATCC 25294</name>
    <dbReference type="NCBI Taxonomy" id="1264554"/>
    <lineage>
        <taxon>Bacteria</taxon>
        <taxon>Bacillati</taxon>
        <taxon>Mycoplasmatota</taxon>
        <taxon>Mycoplasmoidales</taxon>
        <taxon>Metamycoplasmataceae</taxon>
        <taxon>Mycoplasmopsis</taxon>
    </lineage>
</organism>
<reference evidence="4 5" key="1">
    <citation type="submission" date="2015-03" db="EMBL/GenBank/DDBJ databases">
        <title>Genome sequence of Mycoplasma meleagridis strain ATCC 25294.</title>
        <authorList>
            <person name="Yacoub E."/>
            <person name="Blanchard A."/>
            <person name="Sirand-Pugnet P."/>
            <person name="Mardassi B.B.A."/>
        </authorList>
    </citation>
    <scope>NUCLEOTIDE SEQUENCE [LARGE SCALE GENOMIC DNA]</scope>
    <source>
        <strain evidence="4 5">ATCC 25294</strain>
    </source>
</reference>
<dbReference type="InterPro" id="IPR007326">
    <property type="entry name" value="Lipoprotein-assoc_dom"/>
</dbReference>
<comment type="caution">
    <text evidence="4">The sequence shown here is derived from an EMBL/GenBank/DDBJ whole genome shotgun (WGS) entry which is preliminary data.</text>
</comment>
<keyword evidence="2" id="KW-0732">Signal</keyword>
<evidence type="ECO:0000259" key="3">
    <source>
        <dbReference type="Pfam" id="PF04200"/>
    </source>
</evidence>
<evidence type="ECO:0000256" key="2">
    <source>
        <dbReference type="SAM" id="SignalP"/>
    </source>
</evidence>
<name>A0A0F5H2A7_9BACT</name>
<dbReference type="RefSeq" id="WP_046096856.1">
    <property type="nucleotide sequence ID" value="NZ_JZXN01000014.1"/>
</dbReference>
<accession>A0A0F5H2A7</accession>
<protein>
    <recommendedName>
        <fullName evidence="3">Lipoprotein-associated type-17 domain-containing protein</fullName>
    </recommendedName>
</protein>
<dbReference type="STRING" id="29561.MM26B8_01900"/>
<feature type="signal peptide" evidence="2">
    <location>
        <begin position="1"/>
        <end position="22"/>
    </location>
</feature>